<reference evidence="2 3" key="1">
    <citation type="journal article" date="2019" name="Genome Biol. Evol.">
        <title>Whole-Genome Sequencing of the Giant Devil Catfish, Bagarius yarrelli.</title>
        <authorList>
            <person name="Jiang W."/>
            <person name="Lv Y."/>
            <person name="Cheng L."/>
            <person name="Yang K."/>
            <person name="Chao B."/>
            <person name="Wang X."/>
            <person name="Li Y."/>
            <person name="Pan X."/>
            <person name="You X."/>
            <person name="Zhang Y."/>
            <person name="Yang J."/>
            <person name="Li J."/>
            <person name="Zhang X."/>
            <person name="Liu S."/>
            <person name="Sun C."/>
            <person name="Yang J."/>
            <person name="Shi Q."/>
        </authorList>
    </citation>
    <scope>NUCLEOTIDE SEQUENCE [LARGE SCALE GENOMIC DNA]</scope>
    <source>
        <strain evidence="2">JWS20170419001</strain>
        <tissue evidence="2">Muscle</tissue>
    </source>
</reference>
<sequence>MKSVRMKSERMKSVRMKSERMRSVRIKSEMMKSERMNSERMKCEDKECKDGEWWLNRICPMAVPVPGPSPASDLPRKVLTPQSSVLQIIITRGWILIDQLLTARVGGARETYEIYQPW</sequence>
<dbReference type="Proteomes" id="UP000319801">
    <property type="component" value="Unassembled WGS sequence"/>
</dbReference>
<evidence type="ECO:0000313" key="3">
    <source>
        <dbReference type="Proteomes" id="UP000319801"/>
    </source>
</evidence>
<dbReference type="AlphaFoldDB" id="A0A556VVS8"/>
<keyword evidence="3" id="KW-1185">Reference proteome</keyword>
<protein>
    <submittedName>
        <fullName evidence="2">Uncharacterized protein</fullName>
    </submittedName>
</protein>
<evidence type="ECO:0000313" key="2">
    <source>
        <dbReference type="EMBL" id="TTX55688.1"/>
    </source>
</evidence>
<name>A0A556VVS8_BAGYA</name>
<comment type="caution">
    <text evidence="2">The sequence shown here is derived from an EMBL/GenBank/DDBJ whole genome shotgun (WGS) entry which is preliminary data.</text>
</comment>
<organism evidence="2 3">
    <name type="scientific">Bagarius yarrelli</name>
    <name type="common">Goonch</name>
    <name type="synonym">Bagrus yarrelli</name>
    <dbReference type="NCBI Taxonomy" id="175774"/>
    <lineage>
        <taxon>Eukaryota</taxon>
        <taxon>Metazoa</taxon>
        <taxon>Chordata</taxon>
        <taxon>Craniata</taxon>
        <taxon>Vertebrata</taxon>
        <taxon>Euteleostomi</taxon>
        <taxon>Actinopterygii</taxon>
        <taxon>Neopterygii</taxon>
        <taxon>Teleostei</taxon>
        <taxon>Ostariophysi</taxon>
        <taxon>Siluriformes</taxon>
        <taxon>Sisoridae</taxon>
        <taxon>Sisorinae</taxon>
        <taxon>Bagarius</taxon>
    </lineage>
</organism>
<evidence type="ECO:0000256" key="1">
    <source>
        <dbReference type="SAM" id="MobiDB-lite"/>
    </source>
</evidence>
<dbReference type="EMBL" id="VCAZ01000309">
    <property type="protein sequence ID" value="TTX55688.1"/>
    <property type="molecule type" value="Genomic_DNA"/>
</dbReference>
<proteinExistence type="predicted"/>
<accession>A0A556VVS8</accession>
<gene>
    <name evidence="2" type="ORF">Baya_16477</name>
</gene>
<feature type="region of interest" description="Disordered" evidence="1">
    <location>
        <begin position="1"/>
        <end position="42"/>
    </location>
</feature>